<accession>A0ABY4E2V7</accession>
<dbReference type="EMBL" id="CP091511">
    <property type="protein sequence ID" value="UOO89599.1"/>
    <property type="molecule type" value="Genomic_DNA"/>
</dbReference>
<proteinExistence type="predicted"/>
<evidence type="ECO:0000313" key="2">
    <source>
        <dbReference type="Proteomes" id="UP000832011"/>
    </source>
</evidence>
<organism evidence="1 2">
    <name type="scientific">Vitreoscilla massiliensis</name>
    <dbReference type="NCBI Taxonomy" id="1689272"/>
    <lineage>
        <taxon>Bacteria</taxon>
        <taxon>Pseudomonadati</taxon>
        <taxon>Pseudomonadota</taxon>
        <taxon>Betaproteobacteria</taxon>
        <taxon>Neisseriales</taxon>
        <taxon>Neisseriaceae</taxon>
        <taxon>Vitreoscilla</taxon>
    </lineage>
</organism>
<name>A0ABY4E2V7_9NEIS</name>
<dbReference type="Proteomes" id="UP000832011">
    <property type="component" value="Chromosome"/>
</dbReference>
<dbReference type="RefSeq" id="WP_058305497.1">
    <property type="nucleotide sequence ID" value="NZ_CABKVG010000007.1"/>
</dbReference>
<protein>
    <submittedName>
        <fullName evidence="1">Uncharacterized protein</fullName>
    </submittedName>
</protein>
<reference evidence="1 2" key="1">
    <citation type="journal article" date="2022" name="Res Sq">
        <title>Evolution of multicellular longitudinally dividing oral cavity symbionts (Neisseriaceae).</title>
        <authorList>
            <person name="Nyongesa S."/>
            <person name="Weber P."/>
            <person name="Bernet E."/>
            <person name="Pullido F."/>
            <person name="Nieckarz M."/>
            <person name="Delaby M."/>
            <person name="Nieves C."/>
            <person name="Viehboeck T."/>
            <person name="Krause N."/>
            <person name="Rivera-Millot A."/>
            <person name="Nakamura A."/>
            <person name="Vischer N."/>
            <person name="VanNieuwenhze M."/>
            <person name="Brun Y."/>
            <person name="Cava F."/>
            <person name="Bulgheresi S."/>
            <person name="Veyrier F."/>
        </authorList>
    </citation>
    <scope>NUCLEOTIDE SEQUENCE [LARGE SCALE GENOMIC DNA]</scope>
    <source>
        <strain evidence="1 2">SN4</strain>
    </source>
</reference>
<keyword evidence="2" id="KW-1185">Reference proteome</keyword>
<sequence>MSIDNLIIHANGVIRDVQLGKRAVYDLFNFMLPKLQTQLPDFSDEFEGQYYGEVLSISHVPAEHFSLVADFIMQACDEFDSLKPHKAVLQAALQSDPRYKQ</sequence>
<evidence type="ECO:0000313" key="1">
    <source>
        <dbReference type="EMBL" id="UOO89599.1"/>
    </source>
</evidence>
<gene>
    <name evidence="1" type="ORF">LVJ82_01035</name>
</gene>